<sequence>LSYSVHILAQFMSAPLVDHWGAALRVLCYLKECLGQGILLHYDYNLQIYGFCGLVV</sequence>
<evidence type="ECO:0008006" key="3">
    <source>
        <dbReference type="Google" id="ProtNLM"/>
    </source>
</evidence>
<evidence type="ECO:0000313" key="1">
    <source>
        <dbReference type="EMBL" id="KYP45746.1"/>
    </source>
</evidence>
<protein>
    <recommendedName>
        <fullName evidence="3">Retrovirus-related Pol polyprotein from transposon TNT 1-94</fullName>
    </recommendedName>
</protein>
<dbReference type="PANTHER" id="PTHR11439:SF462">
    <property type="match status" value="1"/>
</dbReference>
<dbReference type="AlphaFoldDB" id="A0A151RT67"/>
<accession>A0A151RT67</accession>
<evidence type="ECO:0000313" key="2">
    <source>
        <dbReference type="Proteomes" id="UP000075243"/>
    </source>
</evidence>
<dbReference type="EMBL" id="KQ483580">
    <property type="protein sequence ID" value="KYP45746.1"/>
    <property type="molecule type" value="Genomic_DNA"/>
</dbReference>
<proteinExistence type="predicted"/>
<reference evidence="1" key="1">
    <citation type="journal article" date="2012" name="Nat. Biotechnol.">
        <title>Draft genome sequence of pigeonpea (Cajanus cajan), an orphan legume crop of resource-poor farmers.</title>
        <authorList>
            <person name="Varshney R.K."/>
            <person name="Chen W."/>
            <person name="Li Y."/>
            <person name="Bharti A.K."/>
            <person name="Saxena R.K."/>
            <person name="Schlueter J.A."/>
            <person name="Donoghue M.T."/>
            <person name="Azam S."/>
            <person name="Fan G."/>
            <person name="Whaley A.M."/>
            <person name="Farmer A.D."/>
            <person name="Sheridan J."/>
            <person name="Iwata A."/>
            <person name="Tuteja R."/>
            <person name="Penmetsa R.V."/>
            <person name="Wu W."/>
            <person name="Upadhyaya H.D."/>
            <person name="Yang S.P."/>
            <person name="Shah T."/>
            <person name="Saxena K.B."/>
            <person name="Michael T."/>
            <person name="McCombie W.R."/>
            <person name="Yang B."/>
            <person name="Zhang G."/>
            <person name="Yang H."/>
            <person name="Wang J."/>
            <person name="Spillane C."/>
            <person name="Cook D.R."/>
            <person name="May G.D."/>
            <person name="Xu X."/>
            <person name="Jackson S.A."/>
        </authorList>
    </citation>
    <scope>NUCLEOTIDE SEQUENCE [LARGE SCALE GENOMIC DNA]</scope>
</reference>
<name>A0A151RT67_CAJCA</name>
<organism evidence="1 2">
    <name type="scientific">Cajanus cajan</name>
    <name type="common">Pigeon pea</name>
    <name type="synonym">Cajanus indicus</name>
    <dbReference type="NCBI Taxonomy" id="3821"/>
    <lineage>
        <taxon>Eukaryota</taxon>
        <taxon>Viridiplantae</taxon>
        <taxon>Streptophyta</taxon>
        <taxon>Embryophyta</taxon>
        <taxon>Tracheophyta</taxon>
        <taxon>Spermatophyta</taxon>
        <taxon>Magnoliopsida</taxon>
        <taxon>eudicotyledons</taxon>
        <taxon>Gunneridae</taxon>
        <taxon>Pentapetalae</taxon>
        <taxon>rosids</taxon>
        <taxon>fabids</taxon>
        <taxon>Fabales</taxon>
        <taxon>Fabaceae</taxon>
        <taxon>Papilionoideae</taxon>
        <taxon>50 kb inversion clade</taxon>
        <taxon>NPAAA clade</taxon>
        <taxon>indigoferoid/millettioid clade</taxon>
        <taxon>Phaseoleae</taxon>
        <taxon>Cajanus</taxon>
    </lineage>
</organism>
<dbReference type="Proteomes" id="UP000075243">
    <property type="component" value="Unassembled WGS sequence"/>
</dbReference>
<dbReference type="PANTHER" id="PTHR11439">
    <property type="entry name" value="GAG-POL-RELATED RETROTRANSPOSON"/>
    <property type="match status" value="1"/>
</dbReference>
<gene>
    <name evidence="1" type="ORF">KK1_032673</name>
</gene>
<feature type="non-terminal residue" evidence="1">
    <location>
        <position position="1"/>
    </location>
</feature>
<keyword evidence="2" id="KW-1185">Reference proteome</keyword>